<protein>
    <submittedName>
        <fullName evidence="2">Uncharacterized protein</fullName>
    </submittedName>
</protein>
<name>A0A0L9U723_PHAAN</name>
<feature type="region of interest" description="Disordered" evidence="1">
    <location>
        <begin position="34"/>
        <end position="76"/>
    </location>
</feature>
<sequence>MGTIRELAVVVVHTTTTIHNRQRCYRKVHHCRNTTSSSRHHTSLPSTHCKESPRAKSTSSIIKLQKQSSNRREFRARASSYVSHHLLRHETSTTVPPTTATIPMRCQSLSPQNAIAASSSKSRSETCNQINQFAQI</sequence>
<dbReference type="Proteomes" id="UP000053144">
    <property type="component" value="Chromosome 3"/>
</dbReference>
<proteinExistence type="predicted"/>
<reference evidence="3" key="1">
    <citation type="journal article" date="2015" name="Proc. Natl. Acad. Sci. U.S.A.">
        <title>Genome sequencing of adzuki bean (Vigna angularis) provides insight into high starch and low fat accumulation and domestication.</title>
        <authorList>
            <person name="Yang K."/>
            <person name="Tian Z."/>
            <person name="Chen C."/>
            <person name="Luo L."/>
            <person name="Zhao B."/>
            <person name="Wang Z."/>
            <person name="Yu L."/>
            <person name="Li Y."/>
            <person name="Sun Y."/>
            <person name="Li W."/>
            <person name="Chen Y."/>
            <person name="Li Y."/>
            <person name="Zhang Y."/>
            <person name="Ai D."/>
            <person name="Zhao J."/>
            <person name="Shang C."/>
            <person name="Ma Y."/>
            <person name="Wu B."/>
            <person name="Wang M."/>
            <person name="Gao L."/>
            <person name="Sun D."/>
            <person name="Zhang P."/>
            <person name="Guo F."/>
            <person name="Wang W."/>
            <person name="Li Y."/>
            <person name="Wang J."/>
            <person name="Varshney R.K."/>
            <person name="Wang J."/>
            <person name="Ling H.Q."/>
            <person name="Wan P."/>
        </authorList>
    </citation>
    <scope>NUCLEOTIDE SEQUENCE</scope>
    <source>
        <strain evidence="3">cv. Jingnong 6</strain>
    </source>
</reference>
<dbReference type="AlphaFoldDB" id="A0A0L9U723"/>
<feature type="compositionally biased region" description="Polar residues" evidence="1">
    <location>
        <begin position="55"/>
        <end position="68"/>
    </location>
</feature>
<evidence type="ECO:0000313" key="2">
    <source>
        <dbReference type="EMBL" id="KOM38462.1"/>
    </source>
</evidence>
<evidence type="ECO:0000313" key="3">
    <source>
        <dbReference type="Proteomes" id="UP000053144"/>
    </source>
</evidence>
<evidence type="ECO:0000256" key="1">
    <source>
        <dbReference type="SAM" id="MobiDB-lite"/>
    </source>
</evidence>
<dbReference type="Gramene" id="KOM38462">
    <property type="protein sequence ID" value="KOM38462"/>
    <property type="gene ID" value="LR48_Vigan03g184400"/>
</dbReference>
<dbReference type="EMBL" id="CM003373">
    <property type="protein sequence ID" value="KOM38462.1"/>
    <property type="molecule type" value="Genomic_DNA"/>
</dbReference>
<organism evidence="2 3">
    <name type="scientific">Phaseolus angularis</name>
    <name type="common">Azuki bean</name>
    <name type="synonym">Vigna angularis</name>
    <dbReference type="NCBI Taxonomy" id="3914"/>
    <lineage>
        <taxon>Eukaryota</taxon>
        <taxon>Viridiplantae</taxon>
        <taxon>Streptophyta</taxon>
        <taxon>Embryophyta</taxon>
        <taxon>Tracheophyta</taxon>
        <taxon>Spermatophyta</taxon>
        <taxon>Magnoliopsida</taxon>
        <taxon>eudicotyledons</taxon>
        <taxon>Gunneridae</taxon>
        <taxon>Pentapetalae</taxon>
        <taxon>rosids</taxon>
        <taxon>fabids</taxon>
        <taxon>Fabales</taxon>
        <taxon>Fabaceae</taxon>
        <taxon>Papilionoideae</taxon>
        <taxon>50 kb inversion clade</taxon>
        <taxon>NPAAA clade</taxon>
        <taxon>indigoferoid/millettioid clade</taxon>
        <taxon>Phaseoleae</taxon>
        <taxon>Vigna</taxon>
    </lineage>
</organism>
<accession>A0A0L9U723</accession>
<gene>
    <name evidence="2" type="ORF">LR48_Vigan03g184400</name>
</gene>